<proteinExistence type="predicted"/>
<accession>A0AA41YLG3</accession>
<evidence type="ECO:0000256" key="1">
    <source>
        <dbReference type="ARBA" id="ARBA00022801"/>
    </source>
</evidence>
<sequence>MPPDTVRAGNRFWTDRVAMRDGVRLATDVHLPDGPGPFPVILERTPYGRNQASRSEVTAADPTPLPRSDFAALFTAHGYAVVYQDNRGRHGSEGKFVKYLSDGEDGFDACAWITAQPWCDGRICTMGLSYAAHTQAALGCLDPPGVVAQVLDSGGFANAWTGGIRQFGAFELKQATWAHKQAILSPEAEADPVMKAALEAEDISAWFTRMPWQPGHSPLRHHPDYEAYLFDQWRHGAFDEYWQQLGIWAEGYHHRYSRADCVHMSSWFDPYPLTATGNYMGLKRAGRGPQRLILGPWTHGDRSRTSFGDVEFGPDAAIDSWAGDWRQYRLRHFDSVIHGTPNPEPPVRVFVMGGGSGRRNEAGRLEHGGRWISLPDWPAPQAERVAYHLHNDGRLDPAAPDAGAVPLSYDFDPAHPVPTIGGNLTSLEPVARAGAWDQVESPDFFGCTPPYLPLASRADVLAFQTAPLAAPVQVVGPIEAELWVATDGPDTDFTAKLIDVHPPSADYPRGYAMILTDGIVRLRYAEDWAKPRLRAPGEVVKIRVTLFPTANLFLAGHRIRLDISSSNFPKFDVNPNTGEPEGRARRKRIAVNTVFADAARPSCVRLPVLAL</sequence>
<dbReference type="Gene3D" id="3.40.50.1820">
    <property type="entry name" value="alpha/beta hydrolase"/>
    <property type="match status" value="1"/>
</dbReference>
<evidence type="ECO:0000313" key="4">
    <source>
        <dbReference type="Proteomes" id="UP001165679"/>
    </source>
</evidence>
<dbReference type="InterPro" id="IPR050585">
    <property type="entry name" value="Xaa-Pro_dipeptidyl-ppase/CocE"/>
</dbReference>
<gene>
    <name evidence="3" type="ORF">OL599_15780</name>
</gene>
<keyword evidence="4" id="KW-1185">Reference proteome</keyword>
<dbReference type="Proteomes" id="UP001165679">
    <property type="component" value="Unassembled WGS sequence"/>
</dbReference>
<dbReference type="Pfam" id="PF02129">
    <property type="entry name" value="Peptidase_S15"/>
    <property type="match status" value="1"/>
</dbReference>
<keyword evidence="1 3" id="KW-0378">Hydrolase</keyword>
<dbReference type="EMBL" id="JAPDNT010000014">
    <property type="protein sequence ID" value="MCW3476039.1"/>
    <property type="molecule type" value="Genomic_DNA"/>
</dbReference>
<dbReference type="InterPro" id="IPR005674">
    <property type="entry name" value="CocE/Ser_esterase"/>
</dbReference>
<name>A0AA41YLG3_9PROT</name>
<dbReference type="SUPFAM" id="SSF53474">
    <property type="entry name" value="alpha/beta-Hydrolases"/>
    <property type="match status" value="1"/>
</dbReference>
<dbReference type="InterPro" id="IPR029058">
    <property type="entry name" value="AB_hydrolase_fold"/>
</dbReference>
<comment type="caution">
    <text evidence="3">The sequence shown here is derived from an EMBL/GenBank/DDBJ whole genome shotgun (WGS) entry which is preliminary data.</text>
</comment>
<dbReference type="Pfam" id="PF08530">
    <property type="entry name" value="PepX_C"/>
    <property type="match status" value="1"/>
</dbReference>
<protein>
    <submittedName>
        <fullName evidence="3">CocE/NonD family hydrolase</fullName>
    </submittedName>
</protein>
<dbReference type="InterPro" id="IPR013736">
    <property type="entry name" value="Xaa-Pro_dipept_C"/>
</dbReference>
<evidence type="ECO:0000313" key="3">
    <source>
        <dbReference type="EMBL" id="MCW3476039.1"/>
    </source>
</evidence>
<organism evidence="3 4">
    <name type="scientific">Limobrevibacterium gyesilva</name>
    <dbReference type="NCBI Taxonomy" id="2991712"/>
    <lineage>
        <taxon>Bacteria</taxon>
        <taxon>Pseudomonadati</taxon>
        <taxon>Pseudomonadota</taxon>
        <taxon>Alphaproteobacteria</taxon>
        <taxon>Acetobacterales</taxon>
        <taxon>Acetobacteraceae</taxon>
        <taxon>Limobrevibacterium</taxon>
    </lineage>
</organism>
<dbReference type="AlphaFoldDB" id="A0AA41YLG3"/>
<reference evidence="3" key="1">
    <citation type="submission" date="2022-09" db="EMBL/GenBank/DDBJ databases">
        <title>Rhodovastum sp. nov. RN2-1 isolated from soil in Seongnam, South Korea.</title>
        <authorList>
            <person name="Le N.T."/>
        </authorList>
    </citation>
    <scope>NUCLEOTIDE SEQUENCE</scope>
    <source>
        <strain evidence="3">RN2-1</strain>
    </source>
</reference>
<dbReference type="PANTHER" id="PTHR43056">
    <property type="entry name" value="PEPTIDASE S9 PROLYL OLIGOPEPTIDASE"/>
    <property type="match status" value="1"/>
</dbReference>
<dbReference type="NCBIfam" id="TIGR00976">
    <property type="entry name" value="CocE_NonD"/>
    <property type="match status" value="1"/>
</dbReference>
<feature type="domain" description="Xaa-Pro dipeptidyl-peptidase C-terminal" evidence="2">
    <location>
        <begin position="330"/>
        <end position="605"/>
    </location>
</feature>
<reference evidence="3" key="2">
    <citation type="submission" date="2022-10" db="EMBL/GenBank/DDBJ databases">
        <authorList>
            <person name="Trinh H.N."/>
        </authorList>
    </citation>
    <scope>NUCLEOTIDE SEQUENCE</scope>
    <source>
        <strain evidence="3">RN2-1</strain>
    </source>
</reference>
<dbReference type="InterPro" id="IPR000383">
    <property type="entry name" value="Xaa-Pro-like_dom"/>
</dbReference>
<evidence type="ECO:0000259" key="2">
    <source>
        <dbReference type="SMART" id="SM00939"/>
    </source>
</evidence>
<dbReference type="Gene3D" id="2.60.120.260">
    <property type="entry name" value="Galactose-binding domain-like"/>
    <property type="match status" value="1"/>
</dbReference>
<dbReference type="Gene3D" id="1.10.3020.10">
    <property type="entry name" value="alpha-amino acid ester hydrolase ( Helical cap domain)"/>
    <property type="match status" value="1"/>
</dbReference>
<dbReference type="InterPro" id="IPR008979">
    <property type="entry name" value="Galactose-bd-like_sf"/>
</dbReference>
<dbReference type="RefSeq" id="WP_264714778.1">
    <property type="nucleotide sequence ID" value="NZ_JAPDNT010000014.1"/>
</dbReference>
<dbReference type="PANTHER" id="PTHR43056:SF10">
    <property type="entry name" value="COCE_NOND FAMILY, PUTATIVE (AFU_ORTHOLOGUE AFUA_7G00600)-RELATED"/>
    <property type="match status" value="1"/>
</dbReference>
<dbReference type="SMART" id="SM00939">
    <property type="entry name" value="PepX_C"/>
    <property type="match status" value="1"/>
</dbReference>
<dbReference type="SUPFAM" id="SSF49785">
    <property type="entry name" value="Galactose-binding domain-like"/>
    <property type="match status" value="1"/>
</dbReference>
<dbReference type="GO" id="GO:0008239">
    <property type="term" value="F:dipeptidyl-peptidase activity"/>
    <property type="evidence" value="ECO:0007669"/>
    <property type="project" value="InterPro"/>
</dbReference>